<dbReference type="Proteomes" id="UP000028961">
    <property type="component" value="Segment"/>
</dbReference>
<accession>A0A076GCV7</accession>
<dbReference type="RefSeq" id="YP_009111240.1">
    <property type="nucleotide sequence ID" value="NC_025830.1"/>
</dbReference>
<evidence type="ECO:0000313" key="1">
    <source>
        <dbReference type="EMBL" id="AII27709.1"/>
    </source>
</evidence>
<gene>
    <name evidence="1" type="ORF">Av05_00166</name>
</gene>
<dbReference type="GeneID" id="22475507"/>
<proteinExistence type="predicted"/>
<name>A0A076GCV7_9CAUD</name>
<dbReference type="OrthoDB" id="6901at10239"/>
<keyword evidence="2" id="KW-1185">Reference proteome</keyword>
<organism evidence="1 2">
    <name type="scientific">Escherichia phage Av-05</name>
    <dbReference type="NCBI Taxonomy" id="1527519"/>
    <lineage>
        <taxon>Viruses</taxon>
        <taxon>Duplodnaviria</taxon>
        <taxon>Heunggongvirae</taxon>
        <taxon>Uroviricota</taxon>
        <taxon>Caudoviricetes</taxon>
        <taxon>Vequintavirinae</taxon>
        <taxon>Avunavirus</taxon>
        <taxon>Avunavirus Av05</taxon>
    </lineage>
</organism>
<evidence type="ECO:0000313" key="2">
    <source>
        <dbReference type="Proteomes" id="UP000028961"/>
    </source>
</evidence>
<dbReference type="EMBL" id="KM190144">
    <property type="protein sequence ID" value="AII27709.1"/>
    <property type="molecule type" value="Genomic_DNA"/>
</dbReference>
<protein>
    <submittedName>
        <fullName evidence="1">Uncharacterized protein</fullName>
    </submittedName>
</protein>
<sequence length="285" mass="33260">MMKKLTDYKGDFYFDDYLHHTKSMKINFNALREAIIREVESRHHEPNPLIELIKHAVLMCFDTRDRKCYWKYYVEADERAYMASVNLTHEFSSYDITCGQITISFQGFNYGICLAGSLSARTQKFLSVLSQLGHWDGNMFSIKASYVRTNPDILHIREINSSCGPFSLVGCYGMRYQTKMYDYVGHAGIKITNTPGVENKKSHYYLVCNTQEVMYHRVVEKELEELILGEIPTQEERLMIEMAGYKGEFFLDSLVDFDNIGIKPFDMKEAYEWYNRSLSLVTCKI</sequence>
<reference evidence="1 2" key="1">
    <citation type="journal article" date="2015" name="Genome Announc.">
        <title>Genomic Analysis of Broad-Host-Range Enterobacteriophage Av-05.</title>
        <authorList>
            <person name="Amarillas L."/>
            <person name="Lopez-Cuevas O."/>
            <person name="Leon-Felix J."/>
            <person name="Castro-Del Campo N."/>
            <person name="Gerba C.P."/>
            <person name="Chaidez C."/>
        </authorList>
    </citation>
    <scope>NUCLEOTIDE SEQUENCE [LARGE SCALE GENOMIC DNA]</scope>
</reference>
<dbReference type="KEGG" id="vg:22475507"/>